<dbReference type="Gene3D" id="3.40.50.300">
    <property type="entry name" value="P-loop containing nucleotide triphosphate hydrolases"/>
    <property type="match status" value="1"/>
</dbReference>
<evidence type="ECO:0000313" key="3">
    <source>
        <dbReference type="Proteomes" id="UP001275084"/>
    </source>
</evidence>
<dbReference type="EMBL" id="JAUIQD010000002">
    <property type="protein sequence ID" value="KAK3359515.1"/>
    <property type="molecule type" value="Genomic_DNA"/>
</dbReference>
<evidence type="ECO:0000259" key="1">
    <source>
        <dbReference type="Pfam" id="PF01926"/>
    </source>
</evidence>
<dbReference type="AlphaFoldDB" id="A0AAJ0HQT0"/>
<sequence>MAAEIVILLIGPHGSGKTSFVKCVTGSTMDVAPTTRCREYQANVGGNAFRIIDTPGLDDLPAGNLSILKDVTQTLEKLGLSVSGAIFFHRITDGRFTGSARSSLDIFKQICGDGFAKQVAFVTSMWNKLSPAARDHHKGLNEELRQKYFHIGPGPATAFPFGNDEKGAKAVLKYFGAKGVEGKQLLLAQEVKRSGTNLSSMRRTSAGRVIMQASKNTLCTIL</sequence>
<dbReference type="GO" id="GO:0005525">
    <property type="term" value="F:GTP binding"/>
    <property type="evidence" value="ECO:0007669"/>
    <property type="project" value="InterPro"/>
</dbReference>
<comment type="caution">
    <text evidence="2">The sequence shown here is derived from an EMBL/GenBank/DDBJ whole genome shotgun (WGS) entry which is preliminary data.</text>
</comment>
<reference evidence="2" key="1">
    <citation type="journal article" date="2023" name="Mol. Phylogenet. Evol.">
        <title>Genome-scale phylogeny and comparative genomics of the fungal order Sordariales.</title>
        <authorList>
            <person name="Hensen N."/>
            <person name="Bonometti L."/>
            <person name="Westerberg I."/>
            <person name="Brannstrom I.O."/>
            <person name="Guillou S."/>
            <person name="Cros-Aarteil S."/>
            <person name="Calhoun S."/>
            <person name="Haridas S."/>
            <person name="Kuo A."/>
            <person name="Mondo S."/>
            <person name="Pangilinan J."/>
            <person name="Riley R."/>
            <person name="LaButti K."/>
            <person name="Andreopoulos B."/>
            <person name="Lipzen A."/>
            <person name="Chen C."/>
            <person name="Yan M."/>
            <person name="Daum C."/>
            <person name="Ng V."/>
            <person name="Clum A."/>
            <person name="Steindorff A."/>
            <person name="Ohm R.A."/>
            <person name="Martin F."/>
            <person name="Silar P."/>
            <person name="Natvig D.O."/>
            <person name="Lalanne C."/>
            <person name="Gautier V."/>
            <person name="Ament-Velasquez S.L."/>
            <person name="Kruys A."/>
            <person name="Hutchinson M.I."/>
            <person name="Powell A.J."/>
            <person name="Barry K."/>
            <person name="Miller A.N."/>
            <person name="Grigoriev I.V."/>
            <person name="Debuchy R."/>
            <person name="Gladieux P."/>
            <person name="Hiltunen Thoren M."/>
            <person name="Johannesson H."/>
        </authorList>
    </citation>
    <scope>NUCLEOTIDE SEQUENCE</scope>
    <source>
        <strain evidence="2">CBS 955.72</strain>
    </source>
</reference>
<gene>
    <name evidence="2" type="ORF">B0T25DRAFT_533187</name>
</gene>
<name>A0AAJ0HQT0_9PEZI</name>
<accession>A0AAJ0HQT0</accession>
<keyword evidence="3" id="KW-1185">Reference proteome</keyword>
<reference evidence="2" key="2">
    <citation type="submission" date="2023-06" db="EMBL/GenBank/DDBJ databases">
        <authorList>
            <consortium name="Lawrence Berkeley National Laboratory"/>
            <person name="Haridas S."/>
            <person name="Hensen N."/>
            <person name="Bonometti L."/>
            <person name="Westerberg I."/>
            <person name="Brannstrom I.O."/>
            <person name="Guillou S."/>
            <person name="Cros-Aarteil S."/>
            <person name="Calhoun S."/>
            <person name="Kuo A."/>
            <person name="Mondo S."/>
            <person name="Pangilinan J."/>
            <person name="Riley R."/>
            <person name="Labutti K."/>
            <person name="Andreopoulos B."/>
            <person name="Lipzen A."/>
            <person name="Chen C."/>
            <person name="Yanf M."/>
            <person name="Daum C."/>
            <person name="Ng V."/>
            <person name="Clum A."/>
            <person name="Steindorff A."/>
            <person name="Ohm R."/>
            <person name="Martin F."/>
            <person name="Silar P."/>
            <person name="Natvig D."/>
            <person name="Lalanne C."/>
            <person name="Gautier V."/>
            <person name="Ament-Velasquez S.L."/>
            <person name="Kruys A."/>
            <person name="Hutchinson M.I."/>
            <person name="Powell A.J."/>
            <person name="Barry K."/>
            <person name="Miller A.N."/>
            <person name="Grigoriev I.V."/>
            <person name="Debuchy R."/>
            <person name="Gladieux P."/>
            <person name="Thoren M.H."/>
            <person name="Johannesson H."/>
        </authorList>
    </citation>
    <scope>NUCLEOTIDE SEQUENCE</scope>
    <source>
        <strain evidence="2">CBS 955.72</strain>
    </source>
</reference>
<protein>
    <recommendedName>
        <fullName evidence="1">G domain-containing protein</fullName>
    </recommendedName>
</protein>
<feature type="domain" description="G" evidence="1">
    <location>
        <begin position="7"/>
        <end position="61"/>
    </location>
</feature>
<evidence type="ECO:0000313" key="2">
    <source>
        <dbReference type="EMBL" id="KAK3359515.1"/>
    </source>
</evidence>
<dbReference type="Proteomes" id="UP001275084">
    <property type="component" value="Unassembled WGS sequence"/>
</dbReference>
<dbReference type="InterPro" id="IPR027417">
    <property type="entry name" value="P-loop_NTPase"/>
</dbReference>
<dbReference type="InterPro" id="IPR006073">
    <property type="entry name" value="GTP-bd"/>
</dbReference>
<dbReference type="SUPFAM" id="SSF52540">
    <property type="entry name" value="P-loop containing nucleoside triphosphate hydrolases"/>
    <property type="match status" value="1"/>
</dbReference>
<proteinExistence type="predicted"/>
<dbReference type="Pfam" id="PF01926">
    <property type="entry name" value="MMR_HSR1"/>
    <property type="match status" value="1"/>
</dbReference>
<organism evidence="2 3">
    <name type="scientific">Lasiosphaeria hispida</name>
    <dbReference type="NCBI Taxonomy" id="260671"/>
    <lineage>
        <taxon>Eukaryota</taxon>
        <taxon>Fungi</taxon>
        <taxon>Dikarya</taxon>
        <taxon>Ascomycota</taxon>
        <taxon>Pezizomycotina</taxon>
        <taxon>Sordariomycetes</taxon>
        <taxon>Sordariomycetidae</taxon>
        <taxon>Sordariales</taxon>
        <taxon>Lasiosphaeriaceae</taxon>
        <taxon>Lasiosphaeria</taxon>
    </lineage>
</organism>